<comment type="caution">
    <text evidence="2">The sequence shown here is derived from an EMBL/GenBank/DDBJ whole genome shotgun (WGS) entry which is preliminary data.</text>
</comment>
<reference evidence="2 3" key="1">
    <citation type="journal article" date="2016" name="Nat. Commun.">
        <title>Thousands of microbial genomes shed light on interconnected biogeochemical processes in an aquifer system.</title>
        <authorList>
            <person name="Anantharaman K."/>
            <person name="Brown C.T."/>
            <person name="Hug L.A."/>
            <person name="Sharon I."/>
            <person name="Castelle C.J."/>
            <person name="Probst A.J."/>
            <person name="Thomas B.C."/>
            <person name="Singh A."/>
            <person name="Wilkins M.J."/>
            <person name="Karaoz U."/>
            <person name="Brodie E.L."/>
            <person name="Williams K.H."/>
            <person name="Hubbard S.S."/>
            <person name="Banfield J.F."/>
        </authorList>
    </citation>
    <scope>NUCLEOTIDE SEQUENCE [LARGE SCALE GENOMIC DNA]</scope>
</reference>
<dbReference type="PANTHER" id="PTHR15004">
    <property type="entry name" value="GLUTAMYL-TRNA(GLN) AMIDOTRANSFERASE SUBUNIT C, MITOCHONDRIAL"/>
    <property type="match status" value="1"/>
</dbReference>
<keyword evidence="1" id="KW-0547">Nucleotide-binding</keyword>
<dbReference type="NCBIfam" id="TIGR00135">
    <property type="entry name" value="gatC"/>
    <property type="match status" value="1"/>
</dbReference>
<evidence type="ECO:0000313" key="3">
    <source>
        <dbReference type="Proteomes" id="UP000178764"/>
    </source>
</evidence>
<accession>A0A1F5DMB1</accession>
<dbReference type="SUPFAM" id="SSF141000">
    <property type="entry name" value="Glu-tRNAGln amidotransferase C subunit"/>
    <property type="match status" value="1"/>
</dbReference>
<dbReference type="Proteomes" id="UP000178764">
    <property type="component" value="Unassembled WGS sequence"/>
</dbReference>
<dbReference type="Pfam" id="PF02686">
    <property type="entry name" value="GatC"/>
    <property type="match status" value="1"/>
</dbReference>
<dbReference type="GO" id="GO:0016740">
    <property type="term" value="F:transferase activity"/>
    <property type="evidence" value="ECO:0007669"/>
    <property type="project" value="UniProtKB-KW"/>
</dbReference>
<dbReference type="GO" id="GO:0006450">
    <property type="term" value="P:regulation of translational fidelity"/>
    <property type="evidence" value="ECO:0007669"/>
    <property type="project" value="InterPro"/>
</dbReference>
<dbReference type="GO" id="GO:0050567">
    <property type="term" value="F:glutaminyl-tRNA synthase (glutamine-hydrolyzing) activity"/>
    <property type="evidence" value="ECO:0007669"/>
    <property type="project" value="UniProtKB-UniRule"/>
</dbReference>
<comment type="catalytic activity">
    <reaction evidence="1">
        <text>L-glutamyl-tRNA(Gln) + L-glutamine + ATP + H2O = L-glutaminyl-tRNA(Gln) + L-glutamate + ADP + phosphate + H(+)</text>
        <dbReference type="Rhea" id="RHEA:17521"/>
        <dbReference type="Rhea" id="RHEA-COMP:9681"/>
        <dbReference type="Rhea" id="RHEA-COMP:9684"/>
        <dbReference type="ChEBI" id="CHEBI:15377"/>
        <dbReference type="ChEBI" id="CHEBI:15378"/>
        <dbReference type="ChEBI" id="CHEBI:29985"/>
        <dbReference type="ChEBI" id="CHEBI:30616"/>
        <dbReference type="ChEBI" id="CHEBI:43474"/>
        <dbReference type="ChEBI" id="CHEBI:58359"/>
        <dbReference type="ChEBI" id="CHEBI:78520"/>
        <dbReference type="ChEBI" id="CHEBI:78521"/>
        <dbReference type="ChEBI" id="CHEBI:456216"/>
    </reaction>
</comment>
<keyword evidence="2" id="KW-0808">Transferase</keyword>
<dbReference type="EC" id="6.3.5.-" evidence="1"/>
<dbReference type="GO" id="GO:0070681">
    <property type="term" value="P:glutaminyl-tRNAGln biosynthesis via transamidation"/>
    <property type="evidence" value="ECO:0007669"/>
    <property type="project" value="TreeGrafter"/>
</dbReference>
<keyword evidence="1" id="KW-0648">Protein biosynthesis</keyword>
<evidence type="ECO:0000313" key="2">
    <source>
        <dbReference type="EMBL" id="OGD56245.1"/>
    </source>
</evidence>
<name>A0A1F5DMB1_9BACT</name>
<keyword evidence="1" id="KW-0436">Ligase</keyword>
<dbReference type="Gene3D" id="1.10.20.60">
    <property type="entry name" value="Glu-tRNAGln amidotransferase C subunit, N-terminal domain"/>
    <property type="match status" value="1"/>
</dbReference>
<dbReference type="EMBL" id="MEZT01000024">
    <property type="protein sequence ID" value="OGD56245.1"/>
    <property type="molecule type" value="Genomic_DNA"/>
</dbReference>
<dbReference type="HAMAP" id="MF_00122">
    <property type="entry name" value="GatC"/>
    <property type="match status" value="1"/>
</dbReference>
<dbReference type="GO" id="GO:0005524">
    <property type="term" value="F:ATP binding"/>
    <property type="evidence" value="ECO:0007669"/>
    <property type="project" value="UniProtKB-KW"/>
</dbReference>
<dbReference type="AlphaFoldDB" id="A0A1F5DMB1"/>
<comment type="function">
    <text evidence="1">Allows the formation of correctly charged Asn-tRNA(Asn) or Gln-tRNA(Gln) through the transamidation of misacylated Asp-tRNA(Asn) or Glu-tRNA(Gln) in organisms which lack either or both of asparaginyl-tRNA or glutaminyl-tRNA synthetases. The reaction takes place in the presence of glutamine and ATP through an activated phospho-Asp-tRNA(Asn) or phospho-Glu-tRNA(Gln).</text>
</comment>
<keyword evidence="1" id="KW-0067">ATP-binding</keyword>
<organism evidence="2 3">
    <name type="scientific">Candidatus Berkelbacteria bacterium RBG_13_40_8</name>
    <dbReference type="NCBI Taxonomy" id="1797467"/>
    <lineage>
        <taxon>Bacteria</taxon>
        <taxon>Candidatus Berkelbacteria</taxon>
    </lineage>
</organism>
<proteinExistence type="inferred from homology"/>
<dbReference type="InterPro" id="IPR036113">
    <property type="entry name" value="Asp/Glu-ADT_sf_sub_c"/>
</dbReference>
<comment type="similarity">
    <text evidence="1">Belongs to the GatC family.</text>
</comment>
<protein>
    <recommendedName>
        <fullName evidence="1">Aspartyl/glutamyl-tRNA(Asn/Gln) amidotransferase subunit C</fullName>
        <shortName evidence="1">Asp/Glu-ADT subunit C</shortName>
        <ecNumber evidence="1">6.3.5.-</ecNumber>
    </recommendedName>
</protein>
<gene>
    <name evidence="1" type="primary">gatC</name>
    <name evidence="2" type="ORF">A2V71_02900</name>
</gene>
<evidence type="ECO:0000256" key="1">
    <source>
        <dbReference type="HAMAP-Rule" id="MF_00122"/>
    </source>
</evidence>
<comment type="catalytic activity">
    <reaction evidence="1">
        <text>L-aspartyl-tRNA(Asn) + L-glutamine + ATP + H2O = L-asparaginyl-tRNA(Asn) + L-glutamate + ADP + phosphate + 2 H(+)</text>
        <dbReference type="Rhea" id="RHEA:14513"/>
        <dbReference type="Rhea" id="RHEA-COMP:9674"/>
        <dbReference type="Rhea" id="RHEA-COMP:9677"/>
        <dbReference type="ChEBI" id="CHEBI:15377"/>
        <dbReference type="ChEBI" id="CHEBI:15378"/>
        <dbReference type="ChEBI" id="CHEBI:29985"/>
        <dbReference type="ChEBI" id="CHEBI:30616"/>
        <dbReference type="ChEBI" id="CHEBI:43474"/>
        <dbReference type="ChEBI" id="CHEBI:58359"/>
        <dbReference type="ChEBI" id="CHEBI:78515"/>
        <dbReference type="ChEBI" id="CHEBI:78516"/>
        <dbReference type="ChEBI" id="CHEBI:456216"/>
    </reaction>
</comment>
<dbReference type="GO" id="GO:0050566">
    <property type="term" value="F:asparaginyl-tRNA synthase (glutamine-hydrolyzing) activity"/>
    <property type="evidence" value="ECO:0007669"/>
    <property type="project" value="RHEA"/>
</dbReference>
<comment type="subunit">
    <text evidence="1">Heterotrimer of A, B and C subunits.</text>
</comment>
<dbReference type="GO" id="GO:0006412">
    <property type="term" value="P:translation"/>
    <property type="evidence" value="ECO:0007669"/>
    <property type="project" value="UniProtKB-UniRule"/>
</dbReference>
<dbReference type="PANTHER" id="PTHR15004:SF0">
    <property type="entry name" value="GLUTAMYL-TRNA(GLN) AMIDOTRANSFERASE SUBUNIT C, MITOCHONDRIAL"/>
    <property type="match status" value="1"/>
</dbReference>
<sequence>MAISKEDVEHVAKLARIKISEEEKKKFTEDLGKILNYVEELESAPTEGVIPVAQISGLDNIAREDEITESLPNEKVLQNAPEKQDNFIRVKKVFE</sequence>
<dbReference type="InterPro" id="IPR003837">
    <property type="entry name" value="GatC"/>
</dbReference>